<dbReference type="CDD" id="cd01166">
    <property type="entry name" value="KdgK"/>
    <property type="match status" value="1"/>
</dbReference>
<dbReference type="Proteomes" id="UP000486760">
    <property type="component" value="Unassembled WGS sequence"/>
</dbReference>
<evidence type="ECO:0000313" key="7">
    <source>
        <dbReference type="EMBL" id="KAA0010448.1"/>
    </source>
</evidence>
<dbReference type="PROSITE" id="PS00584">
    <property type="entry name" value="PFKB_KINASES_2"/>
    <property type="match status" value="1"/>
</dbReference>
<keyword evidence="5" id="KW-0067">ATP-binding</keyword>
<evidence type="ECO:0000256" key="4">
    <source>
        <dbReference type="ARBA" id="ARBA00022777"/>
    </source>
</evidence>
<protein>
    <submittedName>
        <fullName evidence="7">Sugar kinase</fullName>
    </submittedName>
</protein>
<dbReference type="SUPFAM" id="SSF53613">
    <property type="entry name" value="Ribokinase-like"/>
    <property type="match status" value="1"/>
</dbReference>
<evidence type="ECO:0000256" key="3">
    <source>
        <dbReference type="ARBA" id="ARBA00022741"/>
    </source>
</evidence>
<organism evidence="7 8">
    <name type="scientific">Billgrantia pellis</name>
    <dbReference type="NCBI Taxonomy" id="2606936"/>
    <lineage>
        <taxon>Bacteria</taxon>
        <taxon>Pseudomonadati</taxon>
        <taxon>Pseudomonadota</taxon>
        <taxon>Gammaproteobacteria</taxon>
        <taxon>Oceanospirillales</taxon>
        <taxon>Halomonadaceae</taxon>
        <taxon>Billgrantia</taxon>
    </lineage>
</organism>
<dbReference type="PANTHER" id="PTHR43085:SF1">
    <property type="entry name" value="PSEUDOURIDINE KINASE-RELATED"/>
    <property type="match status" value="1"/>
</dbReference>
<dbReference type="EMBL" id="VTPY01000007">
    <property type="protein sequence ID" value="KAA0010448.1"/>
    <property type="molecule type" value="Genomic_DNA"/>
</dbReference>
<sequence>MNTNASPPEILAFGEAMALFVAETTGALADVECFRRGIAGADTNVAIGLARLGFRVGWLSRVGLDGFGTYLRQALESEGLDCRYMRQDPDHATGLVFKERAEGGADPKVAYFRRGSAASHLMPADAAQVDFVAARHLHATGIPPALSDSCRELTWHMLDQAHAHGASLSFDPNLRPSLWPSENAMRETLNAMAAKADWVLPGLAEGRLLTGLDTPRDIAAFYLERGARAVFLKLGPEGAYYRGVLGGREAEATVPGFPVTHVVDTVGAGDGFAVGVISALLDGLSPQAAARRGNLIGAEAVQVQGDMEGLPSRTRLTELERNLPDLP</sequence>
<dbReference type="InterPro" id="IPR011611">
    <property type="entry name" value="PfkB_dom"/>
</dbReference>
<evidence type="ECO:0000256" key="2">
    <source>
        <dbReference type="ARBA" id="ARBA00022679"/>
    </source>
</evidence>
<keyword evidence="3" id="KW-0547">Nucleotide-binding</keyword>
<dbReference type="InterPro" id="IPR029056">
    <property type="entry name" value="Ribokinase-like"/>
</dbReference>
<evidence type="ECO:0000259" key="6">
    <source>
        <dbReference type="Pfam" id="PF00294"/>
    </source>
</evidence>
<dbReference type="Pfam" id="PF00294">
    <property type="entry name" value="PfkB"/>
    <property type="match status" value="1"/>
</dbReference>
<dbReference type="PANTHER" id="PTHR43085">
    <property type="entry name" value="HEXOKINASE FAMILY MEMBER"/>
    <property type="match status" value="1"/>
</dbReference>
<name>A0A7V7G0G7_9GAMM</name>
<feature type="domain" description="Carbohydrate kinase PfkB" evidence="6">
    <location>
        <begin position="9"/>
        <end position="312"/>
    </location>
</feature>
<dbReference type="GO" id="GO:0016301">
    <property type="term" value="F:kinase activity"/>
    <property type="evidence" value="ECO:0007669"/>
    <property type="project" value="UniProtKB-KW"/>
</dbReference>
<dbReference type="GO" id="GO:0005524">
    <property type="term" value="F:ATP binding"/>
    <property type="evidence" value="ECO:0007669"/>
    <property type="project" value="UniProtKB-KW"/>
</dbReference>
<keyword evidence="2" id="KW-0808">Transferase</keyword>
<proteinExistence type="inferred from homology"/>
<dbReference type="Gene3D" id="3.40.1190.20">
    <property type="match status" value="1"/>
</dbReference>
<reference evidence="7 8" key="1">
    <citation type="submission" date="2019-08" db="EMBL/GenBank/DDBJ databases">
        <title>Bioinformatics analysis of the strain L3 and L5.</title>
        <authorList>
            <person name="Li X."/>
        </authorList>
    </citation>
    <scope>NUCLEOTIDE SEQUENCE [LARGE SCALE GENOMIC DNA]</scope>
    <source>
        <strain evidence="7 8">L5</strain>
    </source>
</reference>
<comment type="similarity">
    <text evidence="1">Belongs to the carbohydrate kinase PfkB family.</text>
</comment>
<keyword evidence="8" id="KW-1185">Reference proteome</keyword>
<dbReference type="InterPro" id="IPR050306">
    <property type="entry name" value="PfkB_Carbo_kinase"/>
</dbReference>
<dbReference type="RefSeq" id="WP_149329830.1">
    <property type="nucleotide sequence ID" value="NZ_VTPY01000007.1"/>
</dbReference>
<accession>A0A7V7G0G7</accession>
<gene>
    <name evidence="7" type="ORF">F0A17_18495</name>
</gene>
<keyword evidence="4 7" id="KW-0418">Kinase</keyword>
<dbReference type="AlphaFoldDB" id="A0A7V7G0G7"/>
<evidence type="ECO:0000313" key="8">
    <source>
        <dbReference type="Proteomes" id="UP000486760"/>
    </source>
</evidence>
<evidence type="ECO:0000256" key="5">
    <source>
        <dbReference type="ARBA" id="ARBA00022840"/>
    </source>
</evidence>
<dbReference type="InterPro" id="IPR002173">
    <property type="entry name" value="Carboh/pur_kinase_PfkB_CS"/>
</dbReference>
<evidence type="ECO:0000256" key="1">
    <source>
        <dbReference type="ARBA" id="ARBA00010688"/>
    </source>
</evidence>
<comment type="caution">
    <text evidence="7">The sequence shown here is derived from an EMBL/GenBank/DDBJ whole genome shotgun (WGS) entry which is preliminary data.</text>
</comment>